<keyword evidence="7" id="KW-0812">Transmembrane</keyword>
<keyword evidence="4" id="KW-1015">Disulfide bond</keyword>
<dbReference type="PATRIC" id="fig|710421.3.peg.1876"/>
<evidence type="ECO:0000256" key="3">
    <source>
        <dbReference type="ARBA" id="ARBA00023002"/>
    </source>
</evidence>
<reference evidence="9 10" key="1">
    <citation type="submission" date="2012-06" db="EMBL/GenBank/DDBJ databases">
        <title>Complete sequence of chromosome of Mycobacterium chubuense NBB4.</title>
        <authorList>
            <consortium name="US DOE Joint Genome Institute"/>
            <person name="Lucas S."/>
            <person name="Han J."/>
            <person name="Lapidus A."/>
            <person name="Cheng J.-F."/>
            <person name="Goodwin L."/>
            <person name="Pitluck S."/>
            <person name="Peters L."/>
            <person name="Mikhailova N."/>
            <person name="Teshima H."/>
            <person name="Detter J.C."/>
            <person name="Han C."/>
            <person name="Tapia R."/>
            <person name="Land M."/>
            <person name="Hauser L."/>
            <person name="Kyrpides N."/>
            <person name="Ivanova N."/>
            <person name="Pagani I."/>
            <person name="Mattes T."/>
            <person name="Holmes A."/>
            <person name="Rutledge P."/>
            <person name="Paulsen I."/>
            <person name="Coleman N."/>
            <person name="Woyke T."/>
        </authorList>
    </citation>
    <scope>NUCLEOTIDE SEQUENCE [LARGE SCALE GENOMIC DNA]</scope>
    <source>
        <strain evidence="9 10">NBB4</strain>
    </source>
</reference>
<evidence type="ECO:0000256" key="5">
    <source>
        <dbReference type="ARBA" id="ARBA00023284"/>
    </source>
</evidence>
<name>I4BHA3_MYCCN</name>
<evidence type="ECO:0000259" key="8">
    <source>
        <dbReference type="PROSITE" id="PS51352"/>
    </source>
</evidence>
<keyword evidence="7" id="KW-1133">Transmembrane helix</keyword>
<feature type="compositionally biased region" description="Polar residues" evidence="6">
    <location>
        <begin position="41"/>
        <end position="51"/>
    </location>
</feature>
<evidence type="ECO:0000256" key="4">
    <source>
        <dbReference type="ARBA" id="ARBA00023157"/>
    </source>
</evidence>
<sequence length="250" mass="25932" precursor="true">MGVSRSDSVTKDVLFIGGLVVLAVGLILYLVMGADDSGASTSAEAPMSSVTAPGSAGAADPAAPGPGSASTERRVAGDPLALGDPGAPVVMVMFADYRCPFCAKFSRDTEPELIHRFVDAGTLRVEWRDFPIFGEQSMLAARAGRAAAQQGRFWDFNRAVFAAAPERGHPDLTEAALQDFARQAGVPDIAEFTAGMKSTTFDAAINEDLAQGNRIGVPSTPAFVINGKPVLGAQPTDVFVSAIDTASAAR</sequence>
<gene>
    <name evidence="9" type="ordered locus">Mycch_1873</name>
</gene>
<keyword evidence="7" id="KW-0472">Membrane</keyword>
<dbReference type="HOGENOM" id="CLU_000288_47_1_11"/>
<feature type="transmembrane region" description="Helical" evidence="7">
    <location>
        <begin position="12"/>
        <end position="32"/>
    </location>
</feature>
<evidence type="ECO:0000256" key="1">
    <source>
        <dbReference type="ARBA" id="ARBA00005791"/>
    </source>
</evidence>
<accession>I4BHA3</accession>
<dbReference type="InterPro" id="IPR036249">
    <property type="entry name" value="Thioredoxin-like_sf"/>
</dbReference>
<evidence type="ECO:0000313" key="9">
    <source>
        <dbReference type="EMBL" id="AFM16660.1"/>
    </source>
</evidence>
<dbReference type="KEGG" id="mcb:Mycch_1873"/>
<dbReference type="PANTHER" id="PTHR13887">
    <property type="entry name" value="GLUTATHIONE S-TRANSFERASE KAPPA"/>
    <property type="match status" value="1"/>
</dbReference>
<keyword evidence="10" id="KW-1185">Reference proteome</keyword>
<dbReference type="EMBL" id="CP003053">
    <property type="protein sequence ID" value="AFM16660.1"/>
    <property type="molecule type" value="Genomic_DNA"/>
</dbReference>
<evidence type="ECO:0000256" key="6">
    <source>
        <dbReference type="SAM" id="MobiDB-lite"/>
    </source>
</evidence>
<dbReference type="AlphaFoldDB" id="I4BHA3"/>
<comment type="similarity">
    <text evidence="1">Belongs to the thioredoxin family. DsbA subfamily.</text>
</comment>
<keyword evidence="3" id="KW-0560">Oxidoreductase</keyword>
<dbReference type="PANTHER" id="PTHR13887:SF14">
    <property type="entry name" value="DISULFIDE BOND FORMATION PROTEIN D"/>
    <property type="match status" value="1"/>
</dbReference>
<keyword evidence="9" id="KW-0413">Isomerase</keyword>
<dbReference type="InterPro" id="IPR013766">
    <property type="entry name" value="Thioredoxin_domain"/>
</dbReference>
<dbReference type="GO" id="GO:0016853">
    <property type="term" value="F:isomerase activity"/>
    <property type="evidence" value="ECO:0007669"/>
    <property type="project" value="UniProtKB-KW"/>
</dbReference>
<dbReference type="Proteomes" id="UP000006057">
    <property type="component" value="Chromosome"/>
</dbReference>
<proteinExistence type="inferred from homology"/>
<organism evidence="9 10">
    <name type="scientific">Mycolicibacterium chubuense (strain NBB4)</name>
    <name type="common">Mycobacterium chubuense</name>
    <dbReference type="NCBI Taxonomy" id="710421"/>
    <lineage>
        <taxon>Bacteria</taxon>
        <taxon>Bacillati</taxon>
        <taxon>Actinomycetota</taxon>
        <taxon>Actinomycetes</taxon>
        <taxon>Mycobacteriales</taxon>
        <taxon>Mycobacteriaceae</taxon>
        <taxon>Mycolicibacterium</taxon>
    </lineage>
</organism>
<dbReference type="Pfam" id="PF13462">
    <property type="entry name" value="Thioredoxin_4"/>
    <property type="match status" value="1"/>
</dbReference>
<protein>
    <submittedName>
        <fullName evidence="9">Protein-disulfide isomerase</fullName>
    </submittedName>
</protein>
<feature type="domain" description="Thioredoxin" evidence="8">
    <location>
        <begin position="41"/>
        <end position="248"/>
    </location>
</feature>
<evidence type="ECO:0000313" key="10">
    <source>
        <dbReference type="Proteomes" id="UP000006057"/>
    </source>
</evidence>
<dbReference type="Gene3D" id="3.40.30.10">
    <property type="entry name" value="Glutaredoxin"/>
    <property type="match status" value="1"/>
</dbReference>
<dbReference type="STRING" id="710421.Mycch_1873"/>
<feature type="region of interest" description="Disordered" evidence="6">
    <location>
        <begin position="41"/>
        <end position="78"/>
    </location>
</feature>
<keyword evidence="2" id="KW-0732">Signal</keyword>
<dbReference type="InterPro" id="IPR012336">
    <property type="entry name" value="Thioredoxin-like_fold"/>
</dbReference>
<dbReference type="RefSeq" id="WP_014815141.1">
    <property type="nucleotide sequence ID" value="NC_018027.1"/>
</dbReference>
<evidence type="ECO:0000256" key="7">
    <source>
        <dbReference type="SAM" id="Phobius"/>
    </source>
</evidence>
<keyword evidence="5" id="KW-0676">Redox-active center</keyword>
<dbReference type="PROSITE" id="PS51352">
    <property type="entry name" value="THIOREDOXIN_2"/>
    <property type="match status" value="1"/>
</dbReference>
<evidence type="ECO:0000256" key="2">
    <source>
        <dbReference type="ARBA" id="ARBA00022729"/>
    </source>
</evidence>
<dbReference type="eggNOG" id="COG1651">
    <property type="taxonomic scope" value="Bacteria"/>
</dbReference>
<dbReference type="SUPFAM" id="SSF52833">
    <property type="entry name" value="Thioredoxin-like"/>
    <property type="match status" value="1"/>
</dbReference>
<feature type="compositionally biased region" description="Low complexity" evidence="6">
    <location>
        <begin position="52"/>
        <end position="70"/>
    </location>
</feature>
<dbReference type="GO" id="GO:0016491">
    <property type="term" value="F:oxidoreductase activity"/>
    <property type="evidence" value="ECO:0007669"/>
    <property type="project" value="UniProtKB-KW"/>
</dbReference>